<proteinExistence type="predicted"/>
<evidence type="ECO:0000313" key="1">
    <source>
        <dbReference type="EMBL" id="CAD8178530.1"/>
    </source>
</evidence>
<accession>A0A8S1VMW2</accession>
<protein>
    <submittedName>
        <fullName evidence="1">Uncharacterized protein</fullName>
    </submittedName>
</protein>
<gene>
    <name evidence="1" type="ORF">PPENT_87.1.T0690243</name>
</gene>
<dbReference type="Proteomes" id="UP000689195">
    <property type="component" value="Unassembled WGS sequence"/>
</dbReference>
<dbReference type="EMBL" id="CAJJDO010000069">
    <property type="protein sequence ID" value="CAD8178530.1"/>
    <property type="molecule type" value="Genomic_DNA"/>
</dbReference>
<name>A0A8S1VMW2_9CILI</name>
<dbReference type="AlphaFoldDB" id="A0A8S1VMW2"/>
<reference evidence="1" key="1">
    <citation type="submission" date="2021-01" db="EMBL/GenBank/DDBJ databases">
        <authorList>
            <consortium name="Genoscope - CEA"/>
            <person name="William W."/>
        </authorList>
    </citation>
    <scope>NUCLEOTIDE SEQUENCE</scope>
</reference>
<sequence length="46" mass="5280">MMVMPKLHIVKLSDQLVSGLKFYNRGGNSLDHLQMSIIKIQALYTF</sequence>
<evidence type="ECO:0000313" key="2">
    <source>
        <dbReference type="Proteomes" id="UP000689195"/>
    </source>
</evidence>
<keyword evidence="2" id="KW-1185">Reference proteome</keyword>
<comment type="caution">
    <text evidence="1">The sequence shown here is derived from an EMBL/GenBank/DDBJ whole genome shotgun (WGS) entry which is preliminary data.</text>
</comment>
<organism evidence="1 2">
    <name type="scientific">Paramecium pentaurelia</name>
    <dbReference type="NCBI Taxonomy" id="43138"/>
    <lineage>
        <taxon>Eukaryota</taxon>
        <taxon>Sar</taxon>
        <taxon>Alveolata</taxon>
        <taxon>Ciliophora</taxon>
        <taxon>Intramacronucleata</taxon>
        <taxon>Oligohymenophorea</taxon>
        <taxon>Peniculida</taxon>
        <taxon>Parameciidae</taxon>
        <taxon>Paramecium</taxon>
    </lineage>
</organism>